<reference evidence="15 17" key="2">
    <citation type="submission" date="2019-06" db="EMBL/GenBank/DDBJ databases">
        <authorList>
            <person name="Rodrigo-Torres L."/>
            <person name="Arahal R. D."/>
            <person name="Lucena T."/>
        </authorList>
    </citation>
    <scope>NUCLEOTIDE SEQUENCE [LARGE SCALE GENOMIC DNA]</scope>
    <source>
        <strain evidence="15 17">INIA P508</strain>
    </source>
</reference>
<gene>
    <name evidence="15" type="primary">rclA</name>
    <name evidence="15" type="ORF">LMUP508_01560</name>
    <name evidence="14" type="ORF">LX03_04765</name>
</gene>
<feature type="active site" description="Proton acceptor" evidence="8">
    <location>
        <position position="431"/>
    </location>
</feature>
<dbReference type="AlphaFoldDB" id="A0A099YC45"/>
<dbReference type="Proteomes" id="UP000030001">
    <property type="component" value="Unassembled WGS sequence"/>
</dbReference>
<dbReference type="EMBL" id="JROC01000030">
    <property type="protein sequence ID" value="KGL66961.1"/>
    <property type="molecule type" value="Genomic_DNA"/>
</dbReference>
<keyword evidence="9" id="KW-0520">NAD</keyword>
<feature type="binding site" evidence="9">
    <location>
        <begin position="166"/>
        <end position="173"/>
    </location>
    <ligand>
        <name>NAD(+)</name>
        <dbReference type="ChEBI" id="CHEBI:57540"/>
    </ligand>
</feature>
<dbReference type="Gene3D" id="3.30.390.30">
    <property type="match status" value="1"/>
</dbReference>
<evidence type="ECO:0000256" key="6">
    <source>
        <dbReference type="ARBA" id="ARBA00023157"/>
    </source>
</evidence>
<evidence type="ECO:0000256" key="4">
    <source>
        <dbReference type="ARBA" id="ARBA00022857"/>
    </source>
</evidence>
<evidence type="ECO:0000256" key="11">
    <source>
        <dbReference type="RuleBase" id="RU003691"/>
    </source>
</evidence>
<evidence type="ECO:0000313" key="15">
    <source>
        <dbReference type="EMBL" id="VTZ91920.1"/>
    </source>
</evidence>
<dbReference type="GO" id="GO:0050660">
    <property type="term" value="F:flavin adenine dinucleotide binding"/>
    <property type="evidence" value="ECO:0007669"/>
    <property type="project" value="TreeGrafter"/>
</dbReference>
<feature type="binding site" evidence="9">
    <location>
        <position position="256"/>
    </location>
    <ligand>
        <name>NAD(+)</name>
        <dbReference type="ChEBI" id="CHEBI:57540"/>
    </ligand>
</feature>
<evidence type="ECO:0000313" key="16">
    <source>
        <dbReference type="Proteomes" id="UP000030001"/>
    </source>
</evidence>
<dbReference type="PRINTS" id="PR00368">
    <property type="entry name" value="FADPNR"/>
</dbReference>
<keyword evidence="2 11" id="KW-0285">Flavoprotein</keyword>
<evidence type="ECO:0000313" key="14">
    <source>
        <dbReference type="EMBL" id="KGL66961.1"/>
    </source>
</evidence>
<dbReference type="InterPro" id="IPR016156">
    <property type="entry name" value="FAD/NAD-linked_Rdtase_dimer_sf"/>
</dbReference>
<keyword evidence="9" id="KW-0547">Nucleotide-binding</keyword>
<keyword evidence="5 11" id="KW-0560">Oxidoreductase</keyword>
<dbReference type="PANTHER" id="PTHR43014">
    <property type="entry name" value="MERCURIC REDUCTASE"/>
    <property type="match status" value="1"/>
</dbReference>
<sequence>MEKFKNVVIGFGKAGKTLAKFLAQHDEEVLLIERSNQMYGGTCINVGCLPSKNMIINGQRHLEFADAVAKRGTMTKQLRNKNYHMVADEPLATVWNGQASFVGNHELKVAMADGTTRQVAAERVFINTGATPVWPKVPGLTPSERIVSSKEAMELAKKPARLAIIGGGYIGLEFAEMFNSYGSEVTILDHHAQLLGREDADVAAEVTNDLANLGIKIELNAELTSATDNGQQVLLTYQQAGQKRQTEFDAVLVAAGRRPNIDGLGLENTDIALTKRDAIQVDQYLRTTVPNVWALGDVNGGPMFTYISLDDFRIVKDQLFGQGKRTTADRNVVPTASFLTPPLANVGINERQAQAAGKDYLVFKLPVKAIPKARVLEDQRGIYKAIVERDTHRILGATLYAAEAHETINLIALAMKADLPYETLRDMIFTHPTMSEALNDLFKAPVK</sequence>
<dbReference type="Pfam" id="PF07992">
    <property type="entry name" value="Pyr_redox_2"/>
    <property type="match status" value="1"/>
</dbReference>
<keyword evidence="6" id="KW-1015">Disulfide bond</keyword>
<keyword evidence="7 11" id="KW-0676">Redox-active center</keyword>
<evidence type="ECO:0000259" key="13">
    <source>
        <dbReference type="Pfam" id="PF07992"/>
    </source>
</evidence>
<dbReference type="SUPFAM" id="SSF55424">
    <property type="entry name" value="FAD/NAD-linked reductases, dimerisation (C-terminal) domain"/>
    <property type="match status" value="1"/>
</dbReference>
<dbReference type="Proteomes" id="UP000365705">
    <property type="component" value="Unassembled WGS sequence"/>
</dbReference>
<dbReference type="InterPro" id="IPR004099">
    <property type="entry name" value="Pyr_nucl-diS_OxRdtase_dimer"/>
</dbReference>
<dbReference type="Pfam" id="PF02852">
    <property type="entry name" value="Pyr_redox_dim"/>
    <property type="match status" value="1"/>
</dbReference>
<feature type="binding site" evidence="9">
    <location>
        <position position="297"/>
    </location>
    <ligand>
        <name>FAD</name>
        <dbReference type="ChEBI" id="CHEBI:57692"/>
    </ligand>
</feature>
<keyword evidence="4" id="KW-0521">NADP</keyword>
<comment type="cofactor">
    <cofactor evidence="9">
        <name>FAD</name>
        <dbReference type="ChEBI" id="CHEBI:57692"/>
    </cofactor>
    <text evidence="9">Binds 1 FAD per subunit.</text>
</comment>
<dbReference type="PRINTS" id="PR00411">
    <property type="entry name" value="PNDRDTASEI"/>
</dbReference>
<evidence type="ECO:0000256" key="1">
    <source>
        <dbReference type="ARBA" id="ARBA00007532"/>
    </source>
</evidence>
<dbReference type="RefSeq" id="WP_034539924.1">
    <property type="nucleotide sequence ID" value="NZ_CABFNH010000026.1"/>
</dbReference>
<comment type="similarity">
    <text evidence="1 11">Belongs to the class-I pyridine nucleotide-disulfide oxidoreductase family.</text>
</comment>
<feature type="domain" description="FAD/NAD(P)-binding" evidence="13">
    <location>
        <begin position="5"/>
        <end position="307"/>
    </location>
</feature>
<dbReference type="EMBL" id="CABFNH010000026">
    <property type="protein sequence ID" value="VTZ91920.1"/>
    <property type="molecule type" value="Genomic_DNA"/>
</dbReference>
<evidence type="ECO:0000313" key="17">
    <source>
        <dbReference type="Proteomes" id="UP000365705"/>
    </source>
</evidence>
<evidence type="ECO:0000256" key="2">
    <source>
        <dbReference type="ARBA" id="ARBA00022630"/>
    </source>
</evidence>
<evidence type="ECO:0000256" key="8">
    <source>
        <dbReference type="PIRSR" id="PIRSR000350-2"/>
    </source>
</evidence>
<accession>A0A099YC45</accession>
<dbReference type="InterPro" id="IPR012999">
    <property type="entry name" value="Pyr_OxRdtase_I_AS"/>
</dbReference>
<evidence type="ECO:0000256" key="3">
    <source>
        <dbReference type="ARBA" id="ARBA00022827"/>
    </source>
</evidence>
<proteinExistence type="inferred from homology"/>
<feature type="binding site" evidence="9">
    <location>
        <position position="52"/>
    </location>
    <ligand>
        <name>FAD</name>
        <dbReference type="ChEBI" id="CHEBI:57692"/>
    </ligand>
</feature>
<feature type="disulfide bond" description="Redox-active" evidence="10">
    <location>
        <begin position="43"/>
        <end position="48"/>
    </location>
</feature>
<evidence type="ECO:0000256" key="5">
    <source>
        <dbReference type="ARBA" id="ARBA00023002"/>
    </source>
</evidence>
<dbReference type="SUPFAM" id="SSF51905">
    <property type="entry name" value="FAD/NAD(P)-binding domain"/>
    <property type="match status" value="1"/>
</dbReference>
<evidence type="ECO:0000256" key="10">
    <source>
        <dbReference type="PIRSR" id="PIRSR000350-4"/>
    </source>
</evidence>
<evidence type="ECO:0000256" key="9">
    <source>
        <dbReference type="PIRSR" id="PIRSR000350-3"/>
    </source>
</evidence>
<name>A0A099YC45_LIMMU</name>
<dbReference type="FunFam" id="3.30.390.30:FF:000001">
    <property type="entry name" value="Dihydrolipoyl dehydrogenase"/>
    <property type="match status" value="1"/>
</dbReference>
<feature type="domain" description="Pyridine nucleotide-disulphide oxidoreductase dimerisation" evidence="12">
    <location>
        <begin position="333"/>
        <end position="440"/>
    </location>
</feature>
<dbReference type="PIRSF" id="PIRSF000350">
    <property type="entry name" value="Mercury_reductase_MerA"/>
    <property type="match status" value="1"/>
</dbReference>
<protein>
    <submittedName>
        <fullName evidence="14 15">Pyridine nucleotide-disulfide oxidoreductase</fullName>
    </submittedName>
</protein>
<evidence type="ECO:0000259" key="12">
    <source>
        <dbReference type="Pfam" id="PF02852"/>
    </source>
</evidence>
<organism evidence="14 16">
    <name type="scientific">Limosilactobacillus mucosae</name>
    <name type="common">Lactobacillus mucosae</name>
    <dbReference type="NCBI Taxonomy" id="97478"/>
    <lineage>
        <taxon>Bacteria</taxon>
        <taxon>Bacillati</taxon>
        <taxon>Bacillota</taxon>
        <taxon>Bacilli</taxon>
        <taxon>Lactobacillales</taxon>
        <taxon>Lactobacillaceae</taxon>
        <taxon>Limosilactobacillus</taxon>
    </lineage>
</organism>
<dbReference type="GO" id="GO:0003955">
    <property type="term" value="F:NAD(P)H dehydrogenase (quinone) activity"/>
    <property type="evidence" value="ECO:0007669"/>
    <property type="project" value="TreeGrafter"/>
</dbReference>
<dbReference type="InterPro" id="IPR036188">
    <property type="entry name" value="FAD/NAD-bd_sf"/>
</dbReference>
<dbReference type="InterPro" id="IPR001100">
    <property type="entry name" value="Pyr_nuc-diS_OxRdtase"/>
</dbReference>
<keyword evidence="3 9" id="KW-0274">FAD</keyword>
<reference evidence="14 16" key="1">
    <citation type="submission" date="2014-09" db="EMBL/GenBank/DDBJ databases">
        <title>Lactobacillus mucosae CRL573 Genome Sequencing.</title>
        <authorList>
            <person name="Bleckwedel J."/>
            <person name="Teran L.C."/>
            <person name="Bonacina J."/>
            <person name="Saavedra L."/>
            <person name="Mozzi F.B."/>
            <person name="Raya R.R."/>
        </authorList>
    </citation>
    <scope>NUCLEOTIDE SEQUENCE [LARGE SCALE GENOMIC DNA]</scope>
    <source>
        <strain evidence="14 16">CRL573</strain>
    </source>
</reference>
<evidence type="ECO:0000256" key="7">
    <source>
        <dbReference type="ARBA" id="ARBA00023284"/>
    </source>
</evidence>
<dbReference type="GO" id="GO:0016668">
    <property type="term" value="F:oxidoreductase activity, acting on a sulfur group of donors, NAD(P) as acceptor"/>
    <property type="evidence" value="ECO:0007669"/>
    <property type="project" value="InterPro"/>
</dbReference>
<dbReference type="PROSITE" id="PS00076">
    <property type="entry name" value="PYRIDINE_REDOX_1"/>
    <property type="match status" value="1"/>
</dbReference>
<dbReference type="InterPro" id="IPR023753">
    <property type="entry name" value="FAD/NAD-binding_dom"/>
</dbReference>
<dbReference type="Gene3D" id="3.50.50.60">
    <property type="entry name" value="FAD/NAD(P)-binding domain"/>
    <property type="match status" value="2"/>
</dbReference>
<dbReference type="PANTHER" id="PTHR43014:SF4">
    <property type="entry name" value="PYRIDINE NUCLEOTIDE-DISULFIDE OXIDOREDUCTASE RCLA-RELATED"/>
    <property type="match status" value="1"/>
</dbReference>